<keyword evidence="3" id="KW-0804">Transcription</keyword>
<dbReference type="InterPro" id="IPR000524">
    <property type="entry name" value="Tscrpt_reg_HTH_GntR"/>
</dbReference>
<dbReference type="SMART" id="SM00895">
    <property type="entry name" value="FCD"/>
    <property type="match status" value="1"/>
</dbReference>
<dbReference type="CDD" id="cd07377">
    <property type="entry name" value="WHTH_GntR"/>
    <property type="match status" value="1"/>
</dbReference>
<dbReference type="SUPFAM" id="SSF46785">
    <property type="entry name" value="Winged helix' DNA-binding domain"/>
    <property type="match status" value="1"/>
</dbReference>
<dbReference type="SMART" id="SM00345">
    <property type="entry name" value="HTH_GNTR"/>
    <property type="match status" value="1"/>
</dbReference>
<reference evidence="5" key="1">
    <citation type="submission" date="2006-06" db="EMBL/GenBank/DDBJ databases">
        <title>Complete sequence of chromosome of Chelativorans sp. BNC1.</title>
        <authorList>
            <consortium name="US DOE Joint Genome Institute"/>
            <person name="Copeland A."/>
            <person name="Lucas S."/>
            <person name="Lapidus A."/>
            <person name="Barry K."/>
            <person name="Detter J.C."/>
            <person name="Glavina del Rio T."/>
            <person name="Hammon N."/>
            <person name="Israni S."/>
            <person name="Dalin E."/>
            <person name="Tice H."/>
            <person name="Pitluck S."/>
            <person name="Chertkov O."/>
            <person name="Brettin T."/>
            <person name="Bruce D."/>
            <person name="Han C."/>
            <person name="Tapia R."/>
            <person name="Gilna P."/>
            <person name="Schmutz J."/>
            <person name="Larimer F."/>
            <person name="Land M."/>
            <person name="Hauser L."/>
            <person name="Kyrpides N."/>
            <person name="Mikhailova N."/>
            <person name="Richardson P."/>
        </authorList>
    </citation>
    <scope>NUCLEOTIDE SEQUENCE</scope>
    <source>
        <strain evidence="5">BNC1</strain>
    </source>
</reference>
<evidence type="ECO:0000256" key="2">
    <source>
        <dbReference type="ARBA" id="ARBA00023125"/>
    </source>
</evidence>
<dbReference type="Gene3D" id="1.20.120.530">
    <property type="entry name" value="GntR ligand-binding domain-like"/>
    <property type="match status" value="1"/>
</dbReference>
<protein>
    <submittedName>
        <fullName evidence="5">Transcriptional regulator, GntR family</fullName>
    </submittedName>
</protein>
<evidence type="ECO:0000256" key="1">
    <source>
        <dbReference type="ARBA" id="ARBA00023015"/>
    </source>
</evidence>
<dbReference type="GO" id="GO:0003677">
    <property type="term" value="F:DNA binding"/>
    <property type="evidence" value="ECO:0007669"/>
    <property type="project" value="UniProtKB-KW"/>
</dbReference>
<keyword evidence="1" id="KW-0805">Transcription regulation</keyword>
<keyword evidence="2" id="KW-0238">DNA-binding</keyword>
<dbReference type="Pfam" id="PF07729">
    <property type="entry name" value="FCD"/>
    <property type="match status" value="1"/>
</dbReference>
<dbReference type="KEGG" id="mes:Meso_1948"/>
<dbReference type="InterPro" id="IPR036388">
    <property type="entry name" value="WH-like_DNA-bd_sf"/>
</dbReference>
<proteinExistence type="predicted"/>
<dbReference type="eggNOG" id="COG2186">
    <property type="taxonomic scope" value="Bacteria"/>
</dbReference>
<organism evidence="5">
    <name type="scientific">Chelativorans sp. (strain BNC1)</name>
    <dbReference type="NCBI Taxonomy" id="266779"/>
    <lineage>
        <taxon>Bacteria</taxon>
        <taxon>Pseudomonadati</taxon>
        <taxon>Pseudomonadota</taxon>
        <taxon>Alphaproteobacteria</taxon>
        <taxon>Hyphomicrobiales</taxon>
        <taxon>Phyllobacteriaceae</taxon>
        <taxon>Chelativorans</taxon>
    </lineage>
</organism>
<dbReference type="PRINTS" id="PR00035">
    <property type="entry name" value="HTHGNTR"/>
</dbReference>
<dbReference type="PANTHER" id="PTHR43537:SF44">
    <property type="entry name" value="GNTR FAMILY REGULATORY PROTEIN"/>
    <property type="match status" value="1"/>
</dbReference>
<dbReference type="InterPro" id="IPR008920">
    <property type="entry name" value="TF_FadR/GntR_C"/>
</dbReference>
<dbReference type="PROSITE" id="PS50949">
    <property type="entry name" value="HTH_GNTR"/>
    <property type="match status" value="1"/>
</dbReference>
<dbReference type="GO" id="GO:0003700">
    <property type="term" value="F:DNA-binding transcription factor activity"/>
    <property type="evidence" value="ECO:0007669"/>
    <property type="project" value="InterPro"/>
</dbReference>
<dbReference type="InterPro" id="IPR011711">
    <property type="entry name" value="GntR_C"/>
</dbReference>
<accession>Q11GY4</accession>
<feature type="domain" description="HTH gntR-type" evidence="4">
    <location>
        <begin position="25"/>
        <end position="93"/>
    </location>
</feature>
<evidence type="ECO:0000259" key="4">
    <source>
        <dbReference type="PROSITE" id="PS50949"/>
    </source>
</evidence>
<evidence type="ECO:0000313" key="5">
    <source>
        <dbReference type="EMBL" id="ABG63341.1"/>
    </source>
</evidence>
<dbReference type="EMBL" id="CP000390">
    <property type="protein sequence ID" value="ABG63341.1"/>
    <property type="molecule type" value="Genomic_DNA"/>
</dbReference>
<dbReference type="InterPro" id="IPR036390">
    <property type="entry name" value="WH_DNA-bd_sf"/>
</dbReference>
<dbReference type="HOGENOM" id="CLU_017584_9_1_5"/>
<dbReference type="PANTHER" id="PTHR43537">
    <property type="entry name" value="TRANSCRIPTIONAL REGULATOR, GNTR FAMILY"/>
    <property type="match status" value="1"/>
</dbReference>
<dbReference type="Pfam" id="PF00392">
    <property type="entry name" value="GntR"/>
    <property type="match status" value="1"/>
</dbReference>
<sequence length="255" mass="27739">MCNYLAAHVKESALVEMVPAGRPSGNLVKHVSENLRNEIASGRFEVGDKLPSQSLLTERFEVSRTVIREAIASLQADGLLEARQGAGVFVVARAAPSPFPFQTVDHARVSSILEMLELRSAIEIEAAGLAALRRSPAQEEAIFRAHQAVAALIANGERSTDADFAFHRAIAGATNNPRFTEFLDLLGPSAIPRANLQVDGGEGIRAPYLEKILDEHKQIAQAISSGDEKLARETMRTHLKGSQHRYRALIQNDMA</sequence>
<evidence type="ECO:0000256" key="3">
    <source>
        <dbReference type="ARBA" id="ARBA00023163"/>
    </source>
</evidence>
<gene>
    <name evidence="5" type="ordered locus">Meso_1948</name>
</gene>
<name>Q11GY4_CHESB</name>
<dbReference type="Gene3D" id="1.10.10.10">
    <property type="entry name" value="Winged helix-like DNA-binding domain superfamily/Winged helix DNA-binding domain"/>
    <property type="match status" value="1"/>
</dbReference>
<dbReference type="AlphaFoldDB" id="Q11GY4"/>
<dbReference type="SUPFAM" id="SSF48008">
    <property type="entry name" value="GntR ligand-binding domain-like"/>
    <property type="match status" value="1"/>
</dbReference>
<dbReference type="STRING" id="266779.Meso_1948"/>